<dbReference type="RefSeq" id="WP_104925472.1">
    <property type="nucleotide sequence ID" value="NZ_CP019064.1"/>
</dbReference>
<evidence type="ECO:0000313" key="1">
    <source>
        <dbReference type="EMBL" id="AVF38147.1"/>
    </source>
</evidence>
<protein>
    <submittedName>
        <fullName evidence="1">Uncharacterized protein</fullName>
    </submittedName>
</protein>
<dbReference type="EMBL" id="CP019064">
    <property type="protein sequence ID" value="AVF38147.1"/>
    <property type="molecule type" value="Genomic_DNA"/>
</dbReference>
<reference evidence="2" key="1">
    <citation type="submission" date="2017-01" db="EMBL/GenBank/DDBJ databases">
        <title>Genome sequence of Rouxiella sp. ERMR1:05.</title>
        <authorList>
            <person name="Kumar R."/>
            <person name="Singh D."/>
            <person name="Kumar S."/>
        </authorList>
    </citation>
    <scope>NUCLEOTIDE SEQUENCE [LARGE SCALE GENOMIC DNA]</scope>
    <source>
        <strain evidence="2">ERMR1:05</strain>
        <plasmid evidence="2">unnamed2</plasmid>
    </source>
</reference>
<dbReference type="OrthoDB" id="6516106at2"/>
<evidence type="ECO:0000313" key="2">
    <source>
        <dbReference type="Proteomes" id="UP000239197"/>
    </source>
</evidence>
<dbReference type="Proteomes" id="UP000239197">
    <property type="component" value="Plasmid unnamed2"/>
</dbReference>
<dbReference type="AlphaFoldDB" id="A0A2L1UZ26"/>
<name>A0A2L1UZ26_9GAMM</name>
<organism evidence="1 2">
    <name type="scientific">Rahnella sikkimica</name>
    <dbReference type="NCBI Taxonomy" id="1805933"/>
    <lineage>
        <taxon>Bacteria</taxon>
        <taxon>Pseudomonadati</taxon>
        <taxon>Pseudomonadota</taxon>
        <taxon>Gammaproteobacteria</taxon>
        <taxon>Enterobacterales</taxon>
        <taxon>Yersiniaceae</taxon>
        <taxon>Rahnella</taxon>
    </lineage>
</organism>
<proteinExistence type="predicted"/>
<accession>A0A2L1UZ26</accession>
<geneLocation type="plasmid" evidence="1 2">
    <name>unnamed2</name>
</geneLocation>
<keyword evidence="1" id="KW-0614">Plasmid</keyword>
<sequence length="277" mass="31960">MKNKLVIFREICDLYETILKNESINEAIINHSLLILDEFRSKKLFYKYIFKNNRFLAVSIAACVFYNQNDSYFSDVKSECLKTGMISENTITSLLSMLKITGRITIDKSRLDKRKIKFSFTEKGELDTLSLINSVMPALNILFPNIVNSSSLSKNELGFFFQKYYDIFHAGLYLVDLTKGAEIFITKDSGHMIMVSLFMLCQNNEIESKKSKISYISKNCGVSRSHLRNILIEANKLNLLVFDNKSGNIQILDTFNSMFRSYMAYYFSFVIYGLKVS</sequence>
<gene>
    <name evidence="1" type="ORF">BV494_25070</name>
</gene>
<keyword evidence="2" id="KW-1185">Reference proteome</keyword>
<dbReference type="KEGG" id="rox:BV494_25070"/>